<keyword evidence="3" id="KW-1185">Reference proteome</keyword>
<evidence type="ECO:0000313" key="3">
    <source>
        <dbReference type="Proteomes" id="UP000002089"/>
    </source>
</evidence>
<gene>
    <name evidence="2" type="primary">gp42</name>
</gene>
<feature type="compositionally biased region" description="Pro residues" evidence="1">
    <location>
        <begin position="17"/>
        <end position="33"/>
    </location>
</feature>
<evidence type="ECO:0000313" key="2">
    <source>
        <dbReference type="EMBL" id="CAK25010.1"/>
    </source>
</evidence>
<evidence type="ECO:0000256" key="1">
    <source>
        <dbReference type="SAM" id="MobiDB-lite"/>
    </source>
</evidence>
<dbReference type="EMBL" id="AM265639">
    <property type="protein sequence ID" value="CAK25010.1"/>
    <property type="molecule type" value="Genomic_DNA"/>
</dbReference>
<organism evidence="2 3">
    <name type="scientific">Pseudomonas phage LKA1</name>
    <dbReference type="NCBI Taxonomy" id="386793"/>
    <lineage>
        <taxon>Viruses</taxon>
        <taxon>Duplodnaviria</taxon>
        <taxon>Heunggongvirae</taxon>
        <taxon>Uroviricota</taxon>
        <taxon>Caudoviricetes</taxon>
        <taxon>Autographivirales</taxon>
        <taxon>Autoscriptoviridae</taxon>
        <taxon>Stubburvirus</taxon>
        <taxon>Stubburvirus LKA1</taxon>
    </lineage>
</organism>
<dbReference type="KEGG" id="vg:5687470"/>
<dbReference type="OrthoDB" id="8746at10239"/>
<feature type="compositionally biased region" description="Low complexity" evidence="1">
    <location>
        <begin position="7"/>
        <end position="16"/>
    </location>
</feature>
<name>Q0E5X2_9CAUD</name>
<feature type="compositionally biased region" description="Low complexity" evidence="1">
    <location>
        <begin position="34"/>
        <end position="55"/>
    </location>
</feature>
<feature type="region of interest" description="Disordered" evidence="1">
    <location>
        <begin position="1"/>
        <end position="55"/>
    </location>
</feature>
<reference evidence="2 3" key="1">
    <citation type="journal article" date="2006" name="J. Bacteriol.">
        <title>Genomic analysis of Pseudomonas aeruginosa phages LKD16 and LKA1: establishment of the phiKMV subgroup within the T7 supergroup.</title>
        <authorList>
            <person name="Ceyssens P.J."/>
            <person name="Lavigne R."/>
            <person name="Mattheus W."/>
            <person name="Chibeu A."/>
            <person name="Hertveldt K."/>
            <person name="Mast J."/>
            <person name="Robben J."/>
            <person name="Volckaert G."/>
        </authorList>
    </citation>
    <scope>NUCLEOTIDE SEQUENCE</scope>
</reference>
<protein>
    <submittedName>
        <fullName evidence="2">Putative scaffolding protein</fullName>
    </submittedName>
</protein>
<accession>Q0E5X2</accession>
<dbReference type="RefSeq" id="YP_001522883.1">
    <property type="nucleotide sequence ID" value="NC_009936.1"/>
</dbReference>
<proteinExistence type="predicted"/>
<dbReference type="Proteomes" id="UP000002089">
    <property type="component" value="Segment"/>
</dbReference>
<dbReference type="GeneID" id="5687470"/>
<sequence>MSTETQAVEPSAAPTAEPTPTPAPAPVAGPPPEVAAAAEAARQAANQPAESTAAAPEPGGLLALIGEDVASDPAAAASIDLVNLIIEGKDLDLERAFGKAIEEDDPRFIDERYLIEVLGEQQAKVLIREAGRLNESATRAGERLRDEMLKDIPGGQETLTQAVEVFNSVADESTRAVIAELIDSGDLKKMKFAAKQIMDFATASGQVVVHNQQPVGTPGAMQGLSREAYIAAINERNLSPEKYEQLRAQRQLGIKQGL</sequence>